<accession>A0AAU8MUF7</accession>
<feature type="signal peptide" evidence="1">
    <location>
        <begin position="1"/>
        <end position="24"/>
    </location>
</feature>
<dbReference type="EMBL" id="CP159925">
    <property type="protein sequence ID" value="XCO75599.1"/>
    <property type="molecule type" value="Genomic_DNA"/>
</dbReference>
<reference evidence="2" key="1">
    <citation type="submission" date="2024-06" db="EMBL/GenBank/DDBJ databases">
        <authorList>
            <person name="Li S."/>
        </authorList>
    </citation>
    <scope>NUCLEOTIDE SEQUENCE</scope>
    <source>
        <strain evidence="2">SR10</strain>
    </source>
</reference>
<dbReference type="RefSeq" id="WP_363798700.1">
    <property type="nucleotide sequence ID" value="NZ_CP159925.1"/>
</dbReference>
<evidence type="ECO:0000313" key="2">
    <source>
        <dbReference type="EMBL" id="XCO75599.1"/>
    </source>
</evidence>
<gene>
    <name evidence="2" type="ORF">ABU614_02025</name>
</gene>
<keyword evidence="1" id="KW-0732">Signal</keyword>
<feature type="chain" id="PRO_5043347323" evidence="1">
    <location>
        <begin position="25"/>
        <end position="130"/>
    </location>
</feature>
<dbReference type="AlphaFoldDB" id="A0AAU8MUF7"/>
<organism evidence="2">
    <name type="scientific">Lysobacter firmicutimachus</name>
    <dbReference type="NCBI Taxonomy" id="1792846"/>
    <lineage>
        <taxon>Bacteria</taxon>
        <taxon>Pseudomonadati</taxon>
        <taxon>Pseudomonadota</taxon>
        <taxon>Gammaproteobacteria</taxon>
        <taxon>Lysobacterales</taxon>
        <taxon>Lysobacteraceae</taxon>
        <taxon>Lysobacter</taxon>
    </lineage>
</organism>
<evidence type="ECO:0000256" key="1">
    <source>
        <dbReference type="SAM" id="SignalP"/>
    </source>
</evidence>
<proteinExistence type="predicted"/>
<protein>
    <submittedName>
        <fullName evidence="2">Uncharacterized protein</fullName>
    </submittedName>
</protein>
<name>A0AAU8MUF7_9GAMM</name>
<sequence length="130" mass="13590">MRIKETAALCLLPLAAIVAGTAAAATPIALSKLYASYESADYSALSMPEYDQRVRFTAVVLEQNTSLADTALTSATDAGSEAEYARLSSEDPGQSRKLSALEPGTAFTATCTVGFSSGSDYMNLTDCTVE</sequence>